<accession>B2BKA0</accession>
<sequence>MVDIFLDKIDNTGNFAGVFEANEEVGYFYLYKIKNQPTQRIVGALQVLIGPPDFTTEEADIQWFENGSKVGFFIRKELWAYFDLKSGQGNSGSYPKAPLSWSSQ</sequence>
<evidence type="ECO:0000313" key="1">
    <source>
        <dbReference type="EMBL" id="ABU51089.1"/>
    </source>
</evidence>
<dbReference type="Pfam" id="PF10008">
    <property type="entry name" value="DUF2251"/>
    <property type="match status" value="1"/>
</dbReference>
<dbReference type="AlphaFoldDB" id="B2BKA0"/>
<dbReference type="EMBL" id="EF530727">
    <property type="protein sequence ID" value="ABU51089.1"/>
    <property type="molecule type" value="Genomic_DNA"/>
</dbReference>
<reference evidence="1" key="1">
    <citation type="submission" date="2007-03" db="EMBL/GenBank/DDBJ databases">
        <title>Diverse metagenome-derived clones inhibiting biofilm formation in Pseudomonas aeruginosa and swarming in Escherichia coli.</title>
        <authorList>
            <person name="Schipper C."/>
            <person name="Steele H.L."/>
            <person name="Streit W.R."/>
        </authorList>
    </citation>
    <scope>NUCLEOTIDE SEQUENCE</scope>
</reference>
<dbReference type="InterPro" id="IPR014449">
    <property type="entry name" value="UCP007050_HI0931"/>
</dbReference>
<organism evidence="1">
    <name type="scientific">uncultured bacterium Bio2</name>
    <dbReference type="NCBI Taxonomy" id="460936"/>
    <lineage>
        <taxon>Bacteria</taxon>
        <taxon>environmental samples</taxon>
    </lineage>
</organism>
<proteinExistence type="predicted"/>
<protein>
    <submittedName>
        <fullName evidence="1">Uncharacterized protein</fullName>
    </submittedName>
</protein>
<name>B2BKA0_9BACT</name>